<reference evidence="1" key="2">
    <citation type="journal article" date="2015" name="Fish Shellfish Immunol.">
        <title>Early steps in the European eel (Anguilla anguilla)-Vibrio vulnificus interaction in the gills: Role of the RtxA13 toxin.</title>
        <authorList>
            <person name="Callol A."/>
            <person name="Pajuelo D."/>
            <person name="Ebbesson L."/>
            <person name="Teles M."/>
            <person name="MacKenzie S."/>
            <person name="Amaro C."/>
        </authorList>
    </citation>
    <scope>NUCLEOTIDE SEQUENCE</scope>
</reference>
<name>A0A0E9WIA6_ANGAN</name>
<sequence>MIHPPPPLFPMSWNLSTHKEQQGRTKNWVLVLTFSDFKTIIFDWVLRAKNFLLGSFKVRD</sequence>
<evidence type="ECO:0000313" key="1">
    <source>
        <dbReference type="EMBL" id="JAH90021.1"/>
    </source>
</evidence>
<protein>
    <submittedName>
        <fullName evidence="1">Uncharacterized protein</fullName>
    </submittedName>
</protein>
<dbReference type="AlphaFoldDB" id="A0A0E9WIA6"/>
<accession>A0A0E9WIA6</accession>
<proteinExistence type="predicted"/>
<dbReference type="EMBL" id="GBXM01018556">
    <property type="protein sequence ID" value="JAH90021.1"/>
    <property type="molecule type" value="Transcribed_RNA"/>
</dbReference>
<reference evidence="1" key="1">
    <citation type="submission" date="2014-11" db="EMBL/GenBank/DDBJ databases">
        <authorList>
            <person name="Amaro Gonzalez C."/>
        </authorList>
    </citation>
    <scope>NUCLEOTIDE SEQUENCE</scope>
</reference>
<organism evidence="1">
    <name type="scientific">Anguilla anguilla</name>
    <name type="common">European freshwater eel</name>
    <name type="synonym">Muraena anguilla</name>
    <dbReference type="NCBI Taxonomy" id="7936"/>
    <lineage>
        <taxon>Eukaryota</taxon>
        <taxon>Metazoa</taxon>
        <taxon>Chordata</taxon>
        <taxon>Craniata</taxon>
        <taxon>Vertebrata</taxon>
        <taxon>Euteleostomi</taxon>
        <taxon>Actinopterygii</taxon>
        <taxon>Neopterygii</taxon>
        <taxon>Teleostei</taxon>
        <taxon>Anguilliformes</taxon>
        <taxon>Anguillidae</taxon>
        <taxon>Anguilla</taxon>
    </lineage>
</organism>